<protein>
    <submittedName>
        <fullName evidence="4">Response regulator receiver protein</fullName>
    </submittedName>
</protein>
<dbReference type="SMART" id="SM00448">
    <property type="entry name" value="REC"/>
    <property type="match status" value="1"/>
</dbReference>
<dbReference type="HOGENOM" id="CLU_000445_69_17_0"/>
<dbReference type="SUPFAM" id="SSF52172">
    <property type="entry name" value="CheY-like"/>
    <property type="match status" value="1"/>
</dbReference>
<evidence type="ECO:0000256" key="2">
    <source>
        <dbReference type="PROSITE-ProRule" id="PRU00169"/>
    </source>
</evidence>
<evidence type="ECO:0000256" key="1">
    <source>
        <dbReference type="ARBA" id="ARBA00022553"/>
    </source>
</evidence>
<dbReference type="InterPro" id="IPR001789">
    <property type="entry name" value="Sig_transdc_resp-reg_receiver"/>
</dbReference>
<evidence type="ECO:0000259" key="3">
    <source>
        <dbReference type="PROSITE" id="PS50110"/>
    </source>
</evidence>
<dbReference type="InterPro" id="IPR011006">
    <property type="entry name" value="CheY-like_superfamily"/>
</dbReference>
<accession>Q1IPG6</accession>
<dbReference type="GO" id="GO:0000160">
    <property type="term" value="P:phosphorelay signal transduction system"/>
    <property type="evidence" value="ECO:0007669"/>
    <property type="project" value="InterPro"/>
</dbReference>
<sequence length="131" mass="14481">MNKPKVSKPKVLLVEDSKFFLKATTVVFEREGFEVLTAATGEEALSVAQSKKPDIILLDLMLPRLDGMMVLRMLRGIPALKDTPVIVLSGNNSEQDRSQAKKLGAVDYFQKESTPAAELVKLVRNAIIIKK</sequence>
<keyword evidence="5" id="KW-1185">Reference proteome</keyword>
<dbReference type="Pfam" id="PF00072">
    <property type="entry name" value="Response_reg"/>
    <property type="match status" value="1"/>
</dbReference>
<feature type="domain" description="Response regulatory" evidence="3">
    <location>
        <begin position="10"/>
        <end position="126"/>
    </location>
</feature>
<dbReference type="Proteomes" id="UP000002432">
    <property type="component" value="Chromosome"/>
</dbReference>
<dbReference type="AlphaFoldDB" id="Q1IPG6"/>
<dbReference type="RefSeq" id="WP_011523035.1">
    <property type="nucleotide sequence ID" value="NC_008009.1"/>
</dbReference>
<dbReference type="Gene3D" id="3.40.50.2300">
    <property type="match status" value="1"/>
</dbReference>
<dbReference type="eggNOG" id="COG0745">
    <property type="taxonomic scope" value="Bacteria"/>
</dbReference>
<dbReference type="STRING" id="204669.Acid345_2233"/>
<dbReference type="InterPro" id="IPR050595">
    <property type="entry name" value="Bact_response_regulator"/>
</dbReference>
<dbReference type="PANTHER" id="PTHR44591:SF3">
    <property type="entry name" value="RESPONSE REGULATORY DOMAIN-CONTAINING PROTEIN"/>
    <property type="match status" value="1"/>
</dbReference>
<evidence type="ECO:0000313" key="4">
    <source>
        <dbReference type="EMBL" id="ABF41234.1"/>
    </source>
</evidence>
<dbReference type="PANTHER" id="PTHR44591">
    <property type="entry name" value="STRESS RESPONSE REGULATOR PROTEIN 1"/>
    <property type="match status" value="1"/>
</dbReference>
<name>Q1IPG6_KORVE</name>
<feature type="modified residue" description="4-aspartylphosphate" evidence="2">
    <location>
        <position position="59"/>
    </location>
</feature>
<reference evidence="4 5" key="1">
    <citation type="journal article" date="2009" name="Appl. Environ. Microbiol.">
        <title>Three genomes from the phylum Acidobacteria provide insight into the lifestyles of these microorganisms in soils.</title>
        <authorList>
            <person name="Ward N.L."/>
            <person name="Challacombe J.F."/>
            <person name="Janssen P.H."/>
            <person name="Henrissat B."/>
            <person name="Coutinho P.M."/>
            <person name="Wu M."/>
            <person name="Xie G."/>
            <person name="Haft D.H."/>
            <person name="Sait M."/>
            <person name="Badger J."/>
            <person name="Barabote R.D."/>
            <person name="Bradley B."/>
            <person name="Brettin T.S."/>
            <person name="Brinkac L.M."/>
            <person name="Bruce D."/>
            <person name="Creasy T."/>
            <person name="Daugherty S.C."/>
            <person name="Davidsen T.M."/>
            <person name="DeBoy R.T."/>
            <person name="Detter J.C."/>
            <person name="Dodson R.J."/>
            <person name="Durkin A.S."/>
            <person name="Ganapathy A."/>
            <person name="Gwinn-Giglio M."/>
            <person name="Han C.S."/>
            <person name="Khouri H."/>
            <person name="Kiss H."/>
            <person name="Kothari S.P."/>
            <person name="Madupu R."/>
            <person name="Nelson K.E."/>
            <person name="Nelson W.C."/>
            <person name="Paulsen I."/>
            <person name="Penn K."/>
            <person name="Ren Q."/>
            <person name="Rosovitz M.J."/>
            <person name="Selengut J.D."/>
            <person name="Shrivastava S."/>
            <person name="Sullivan S.A."/>
            <person name="Tapia R."/>
            <person name="Thompson L.S."/>
            <person name="Watkins K.L."/>
            <person name="Yang Q."/>
            <person name="Yu C."/>
            <person name="Zafar N."/>
            <person name="Zhou L."/>
            <person name="Kuske C.R."/>
        </authorList>
    </citation>
    <scope>NUCLEOTIDE SEQUENCE [LARGE SCALE GENOMIC DNA]</scope>
    <source>
        <strain evidence="4 5">Ellin345</strain>
    </source>
</reference>
<organism evidence="4 5">
    <name type="scientific">Koribacter versatilis (strain Ellin345)</name>
    <dbReference type="NCBI Taxonomy" id="204669"/>
    <lineage>
        <taxon>Bacteria</taxon>
        <taxon>Pseudomonadati</taxon>
        <taxon>Acidobacteriota</taxon>
        <taxon>Terriglobia</taxon>
        <taxon>Terriglobales</taxon>
        <taxon>Candidatus Korobacteraceae</taxon>
        <taxon>Candidatus Korobacter</taxon>
    </lineage>
</organism>
<dbReference type="EnsemblBacteria" id="ABF41234">
    <property type="protein sequence ID" value="ABF41234"/>
    <property type="gene ID" value="Acid345_2233"/>
</dbReference>
<keyword evidence="1 2" id="KW-0597">Phosphoprotein</keyword>
<proteinExistence type="predicted"/>
<dbReference type="PROSITE" id="PS50110">
    <property type="entry name" value="RESPONSE_REGULATORY"/>
    <property type="match status" value="1"/>
</dbReference>
<gene>
    <name evidence="4" type="ordered locus">Acid345_2233</name>
</gene>
<evidence type="ECO:0000313" key="5">
    <source>
        <dbReference type="Proteomes" id="UP000002432"/>
    </source>
</evidence>
<dbReference type="KEGG" id="aba:Acid345_2233"/>
<dbReference type="CDD" id="cd00156">
    <property type="entry name" value="REC"/>
    <property type="match status" value="1"/>
</dbReference>
<dbReference type="EMBL" id="CP000360">
    <property type="protein sequence ID" value="ABF41234.1"/>
    <property type="molecule type" value="Genomic_DNA"/>
</dbReference>